<evidence type="ECO:0000256" key="4">
    <source>
        <dbReference type="ARBA" id="ARBA00022777"/>
    </source>
</evidence>
<dbReference type="PROSITE" id="PS00584">
    <property type="entry name" value="PFKB_KINASES_2"/>
    <property type="match status" value="1"/>
</dbReference>
<sequence length="315" mass="33146">MILSCGDALIDFVPAKSADGRDVLRPVVGGSCLNVAVGLARLGAPTGFVGGISTDLFGTMIAAHAQASDVDLRYATRSPDQTTLAFVRHAGNEAQYAFYDAETAARKWAYRPGSIPFAAIEAIHVGSTTLIHDQGAQQTRAMIEATQGAVTISFDPNCRPNLVTDKAAYVAGMDEFAASADLIKMSDVDFDFLYGHDDYATRAQALLARGAGLVVITRGPSGALGWHAQAGPVEVAVPKVDVVDTIGAGDTFQAAMLFALRKLGRIGRQALKGLGEAELRKVLAFAGACAAVTCTREGADPPRWSEMAATWDRLD</sequence>
<protein>
    <submittedName>
        <fullName evidence="7">Carbohydrate kinase</fullName>
    </submittedName>
</protein>
<keyword evidence="5" id="KW-0067">ATP-binding</keyword>
<feature type="domain" description="Carbohydrate kinase PfkB" evidence="6">
    <location>
        <begin position="4"/>
        <end position="302"/>
    </location>
</feature>
<comment type="similarity">
    <text evidence="1">Belongs to the carbohydrate kinase PfkB family.</text>
</comment>
<dbReference type="InterPro" id="IPR050306">
    <property type="entry name" value="PfkB_Carbo_kinase"/>
</dbReference>
<comment type="caution">
    <text evidence="7">The sequence shown here is derived from an EMBL/GenBank/DDBJ whole genome shotgun (WGS) entry which is preliminary data.</text>
</comment>
<dbReference type="RefSeq" id="WP_172110172.1">
    <property type="nucleotide sequence ID" value="NZ_JABFDN010000002.1"/>
</dbReference>
<evidence type="ECO:0000313" key="7">
    <source>
        <dbReference type="EMBL" id="NPU65094.1"/>
    </source>
</evidence>
<organism evidence="7 8">
    <name type="scientific">Bradyrhizobium aeschynomenes</name>
    <dbReference type="NCBI Taxonomy" id="2734909"/>
    <lineage>
        <taxon>Bacteria</taxon>
        <taxon>Pseudomonadati</taxon>
        <taxon>Pseudomonadota</taxon>
        <taxon>Alphaproteobacteria</taxon>
        <taxon>Hyphomicrobiales</taxon>
        <taxon>Nitrobacteraceae</taxon>
        <taxon>Bradyrhizobium</taxon>
    </lineage>
</organism>
<dbReference type="InterPro" id="IPR029056">
    <property type="entry name" value="Ribokinase-like"/>
</dbReference>
<keyword evidence="4 7" id="KW-0418">Kinase</keyword>
<evidence type="ECO:0000256" key="5">
    <source>
        <dbReference type="ARBA" id="ARBA00022840"/>
    </source>
</evidence>
<dbReference type="EMBL" id="JABFDN010000002">
    <property type="protein sequence ID" value="NPU65094.1"/>
    <property type="molecule type" value="Genomic_DNA"/>
</dbReference>
<dbReference type="SUPFAM" id="SSF53613">
    <property type="entry name" value="Ribokinase-like"/>
    <property type="match status" value="1"/>
</dbReference>
<evidence type="ECO:0000256" key="2">
    <source>
        <dbReference type="ARBA" id="ARBA00022679"/>
    </source>
</evidence>
<name>A0ABX2CCU6_9BRAD</name>
<dbReference type="GO" id="GO:0016301">
    <property type="term" value="F:kinase activity"/>
    <property type="evidence" value="ECO:0007669"/>
    <property type="project" value="UniProtKB-KW"/>
</dbReference>
<dbReference type="Proteomes" id="UP000886476">
    <property type="component" value="Unassembled WGS sequence"/>
</dbReference>
<dbReference type="PANTHER" id="PTHR43085:SF1">
    <property type="entry name" value="PSEUDOURIDINE KINASE-RELATED"/>
    <property type="match status" value="1"/>
</dbReference>
<dbReference type="InterPro" id="IPR002173">
    <property type="entry name" value="Carboh/pur_kinase_PfkB_CS"/>
</dbReference>
<keyword evidence="8" id="KW-1185">Reference proteome</keyword>
<evidence type="ECO:0000256" key="3">
    <source>
        <dbReference type="ARBA" id="ARBA00022741"/>
    </source>
</evidence>
<dbReference type="Gene3D" id="3.40.1190.20">
    <property type="match status" value="1"/>
</dbReference>
<evidence type="ECO:0000313" key="8">
    <source>
        <dbReference type="Proteomes" id="UP000886476"/>
    </source>
</evidence>
<reference evidence="7" key="1">
    <citation type="submission" date="2020-05" db="EMBL/GenBank/DDBJ databases">
        <title>Nod-independent and nitrogen-fixing Bradyrhizobium aeschynomene sp. nov. isolated from nodules of Aeschynomene indica.</title>
        <authorList>
            <person name="Zhang Z."/>
        </authorList>
    </citation>
    <scope>NUCLEOTIDE SEQUENCE</scope>
    <source>
        <strain evidence="7">83012</strain>
    </source>
</reference>
<dbReference type="PANTHER" id="PTHR43085">
    <property type="entry name" value="HEXOKINASE FAMILY MEMBER"/>
    <property type="match status" value="1"/>
</dbReference>
<evidence type="ECO:0000259" key="6">
    <source>
        <dbReference type="Pfam" id="PF00294"/>
    </source>
</evidence>
<gene>
    <name evidence="7" type="ORF">HL667_08820</name>
</gene>
<keyword evidence="3" id="KW-0547">Nucleotide-binding</keyword>
<proteinExistence type="inferred from homology"/>
<accession>A0ABX2CCU6</accession>
<dbReference type="CDD" id="cd01167">
    <property type="entry name" value="bac_FRK"/>
    <property type="match status" value="1"/>
</dbReference>
<keyword evidence="2" id="KW-0808">Transferase</keyword>
<dbReference type="Pfam" id="PF00294">
    <property type="entry name" value="PfkB"/>
    <property type="match status" value="1"/>
</dbReference>
<evidence type="ECO:0000256" key="1">
    <source>
        <dbReference type="ARBA" id="ARBA00010688"/>
    </source>
</evidence>
<dbReference type="InterPro" id="IPR011611">
    <property type="entry name" value="PfkB_dom"/>
</dbReference>